<dbReference type="AlphaFoldDB" id="A0AB37W0S9"/>
<protein>
    <recommendedName>
        <fullName evidence="1">Heterokaryon incompatibility domain-containing protein</fullName>
    </recommendedName>
</protein>
<evidence type="ECO:0000313" key="2">
    <source>
        <dbReference type="EMBL" id="RYN15891.1"/>
    </source>
</evidence>
<dbReference type="Pfam" id="PF06985">
    <property type="entry name" value="HET"/>
    <property type="match status" value="1"/>
</dbReference>
<dbReference type="EMBL" id="PDXB01000090">
    <property type="protein sequence ID" value="RYN15891.1"/>
    <property type="molecule type" value="Genomic_DNA"/>
</dbReference>
<dbReference type="PANTHER" id="PTHR33112:SF9">
    <property type="entry name" value="HETEROKARYON INCOMPATIBILITY DOMAIN-CONTAINING PROTEIN"/>
    <property type="match status" value="1"/>
</dbReference>
<comment type="caution">
    <text evidence="2">The sequence shown here is derived from an EMBL/GenBank/DDBJ whole genome shotgun (WGS) entry which is preliminary data.</text>
</comment>
<evidence type="ECO:0000313" key="3">
    <source>
        <dbReference type="EMBL" id="RYN88043.1"/>
    </source>
</evidence>
<evidence type="ECO:0000313" key="4">
    <source>
        <dbReference type="Proteomes" id="UP000292340"/>
    </source>
</evidence>
<dbReference type="Proteomes" id="UP000293195">
    <property type="component" value="Unassembled WGS sequence"/>
</dbReference>
<dbReference type="Proteomes" id="UP000292340">
    <property type="component" value="Unassembled WGS sequence"/>
</dbReference>
<organism evidence="2 4">
    <name type="scientific">Alternaria tenuissima</name>
    <dbReference type="NCBI Taxonomy" id="119927"/>
    <lineage>
        <taxon>Eukaryota</taxon>
        <taxon>Fungi</taxon>
        <taxon>Dikarya</taxon>
        <taxon>Ascomycota</taxon>
        <taxon>Pezizomycotina</taxon>
        <taxon>Dothideomycetes</taxon>
        <taxon>Pleosporomycetidae</taxon>
        <taxon>Pleosporales</taxon>
        <taxon>Pleosporineae</taxon>
        <taxon>Pleosporaceae</taxon>
        <taxon>Alternaria</taxon>
        <taxon>Alternaria sect. Alternaria</taxon>
        <taxon>Alternaria alternata complex</taxon>
    </lineage>
</organism>
<dbReference type="EMBL" id="PDXF01000110">
    <property type="protein sequence ID" value="RYN88043.1"/>
    <property type="molecule type" value="Genomic_DNA"/>
</dbReference>
<reference evidence="2" key="1">
    <citation type="submission" date="2017-10" db="EMBL/GenBank/DDBJ databases">
        <authorList>
            <person name="Armitage A.D."/>
            <person name="Barbara D.J."/>
            <person name="Woodhall J.W."/>
            <person name="Sreenivasaprasad S."/>
            <person name="Lane C.R."/>
            <person name="Clarkson J.P."/>
            <person name="Harrison R.J."/>
        </authorList>
    </citation>
    <scope>NUCLEOTIDE SEQUENCE</scope>
    <source>
        <strain evidence="2">FERA 1164</strain>
        <strain evidence="3">FERA 635</strain>
    </source>
</reference>
<dbReference type="PANTHER" id="PTHR33112">
    <property type="entry name" value="DOMAIN PROTEIN, PUTATIVE-RELATED"/>
    <property type="match status" value="1"/>
</dbReference>
<feature type="domain" description="Heterokaryon incompatibility" evidence="1">
    <location>
        <begin position="51"/>
        <end position="203"/>
    </location>
</feature>
<accession>A0AB37W0S9</accession>
<keyword evidence="5" id="KW-1185">Reference proteome</keyword>
<proteinExistence type="predicted"/>
<sequence length="470" mass="53295">MNDWITNCVMHHGHHGGASDRPLPTRLLDLGRPSHESSIALVETSGKRGRYVALSHCWGGSQPLNTTRKNLSALKERIHTEQLSLTLREAITVTKALGLRYIWSDTLCIIQDDQDDWAREAMKMATVYQDAVVTLVATASKSGDEGLFRQWHQFEVTGRLQDKRPYGFLFRKSFFPHVDDLSFKGKAFDALHQLSSRAWVLQERLLSPRVLHFISNELFFECVKEARCECRGITKLENPILAPKTLIHEGPSQELTNRSVIWKSVITIYTELQLSYPTDKLVALGGLAKRFAQSDDEYLPGIWSQTLIEDLTWLTRTLSGEPKLLWRAPSWSWASVDGAVGFYNANVVKPGIPDLPVPRYESCVDILKCEISPKTINKFGEISSGTLRLRDRCASVTLYQKLWEPGYIGPEVLKDDVCFSNGFERPIHPDHQPEVNAVRIRSRAVLQGNKELLLYAGRMKEDHREATTRA</sequence>
<evidence type="ECO:0000313" key="5">
    <source>
        <dbReference type="Proteomes" id="UP000293195"/>
    </source>
</evidence>
<reference evidence="2 5" key="2">
    <citation type="journal article" date="2019" name="bioRxiv">
        <title>Genomics, evolutionary history and diagnostics of the Alternaria alternata species group including apple and Asian pear pathotypes.</title>
        <authorList>
            <person name="Armitage A.D."/>
            <person name="Cockerton H.M."/>
            <person name="Sreenivasaprasad S."/>
            <person name="Woodhall J.W."/>
            <person name="Lane C.R."/>
            <person name="Harrison R.J."/>
            <person name="Clarkson J.P."/>
        </authorList>
    </citation>
    <scope>NUCLEOTIDE SEQUENCE</scope>
    <source>
        <strain evidence="2">FERA 1164</strain>
        <strain evidence="5">FERA 635</strain>
    </source>
</reference>
<dbReference type="InterPro" id="IPR010730">
    <property type="entry name" value="HET"/>
</dbReference>
<evidence type="ECO:0000259" key="1">
    <source>
        <dbReference type="Pfam" id="PF06985"/>
    </source>
</evidence>
<gene>
    <name evidence="2" type="ORF">AA0115_g12701</name>
    <name evidence="3" type="ORF">AA0119_g12215</name>
</gene>
<name>A0AB37W0S9_9PLEO</name>